<evidence type="ECO:0000313" key="2">
    <source>
        <dbReference type="EMBL" id="OON78836.1"/>
    </source>
</evidence>
<keyword evidence="3" id="KW-1185">Reference proteome</keyword>
<proteinExistence type="predicted"/>
<dbReference type="PANTHER" id="PTHR40086:SF1">
    <property type="entry name" value="CELL CYCLE REGULATOR CCRZ"/>
    <property type="match status" value="1"/>
</dbReference>
<reference evidence="2 3" key="1">
    <citation type="submission" date="2017-02" db="EMBL/GenBank/DDBJ databases">
        <title>Draft Genome Sequence of Streptomyces tsukubaensis F601, a Producer of the immunosuppressant tacrolimus FK506.</title>
        <authorList>
            <person name="Zong G."/>
            <person name="Zhong C."/>
            <person name="Fu J."/>
            <person name="Qin R."/>
            <person name="Cao G."/>
        </authorList>
    </citation>
    <scope>NUCLEOTIDE SEQUENCE [LARGE SCALE GENOMIC DNA]</scope>
    <source>
        <strain evidence="2 3">F601</strain>
    </source>
</reference>
<dbReference type="AlphaFoldDB" id="A0A1V4A826"/>
<dbReference type="STRING" id="83656.B1H18_15870"/>
<dbReference type="Gene3D" id="3.90.1200.10">
    <property type="match status" value="1"/>
</dbReference>
<gene>
    <name evidence="2" type="ORF">B1H18_15870</name>
</gene>
<dbReference type="Pfam" id="PF01636">
    <property type="entry name" value="APH"/>
    <property type="match status" value="1"/>
</dbReference>
<dbReference type="PANTHER" id="PTHR40086">
    <property type="entry name" value="PHOSPHOTRANSFERASE YTMP-RELATED"/>
    <property type="match status" value="1"/>
</dbReference>
<dbReference type="RefSeq" id="WP_077968758.1">
    <property type="nucleotide sequence ID" value="NZ_CP045178.1"/>
</dbReference>
<dbReference type="InterPro" id="IPR011009">
    <property type="entry name" value="Kinase-like_dom_sf"/>
</dbReference>
<comment type="caution">
    <text evidence="2">The sequence shown here is derived from an EMBL/GenBank/DDBJ whole genome shotgun (WGS) entry which is preliminary data.</text>
</comment>
<dbReference type="Proteomes" id="UP000190539">
    <property type="component" value="Unassembled WGS sequence"/>
</dbReference>
<sequence>MPSTPLPSPLSRPTLSAHQELVHRLAQARRRHPGGRLVAGHHNVNHIVRLGWPLALSLGVRPFWTRGKFRTPLDAVEVVPRVWARESDVLSVVSRYLPRTPRCLAESEEWSLHAWIPGRALAEINPTGRVGPATMSAFAAFFAGVAGVPLDQLPPLPPDWPEEGDSDGFLNWLTDFAEHRVHRPGRRRFGALFDAVLIPRDAMPSFRRTRPPLTRRPFALLHTDVHRANVVVGRGPVRGRARLTVIDWELAMVGDVLHDLATHLVRMDYDEEDRTRMTRAWTEAMREAGHGPMTEGLADDLPVLLAFEYAQSVYADVMRAALSLPESPADAEYEEAARRVCRAMSRARQPLRLDRVPGERAAEEALRDWHAHAHATDAARRSRLAGTAGTGPIGSIGSIGPIGPIGSPAAAVHAAAG</sequence>
<dbReference type="OrthoDB" id="3454210at2"/>
<protein>
    <recommendedName>
        <fullName evidence="1">Aminoglycoside phosphotransferase domain-containing protein</fullName>
    </recommendedName>
</protein>
<feature type="domain" description="Aminoglycoside phosphotransferase" evidence="1">
    <location>
        <begin position="84"/>
        <end position="286"/>
    </location>
</feature>
<name>A0A1V4A826_9ACTN</name>
<evidence type="ECO:0000259" key="1">
    <source>
        <dbReference type="Pfam" id="PF01636"/>
    </source>
</evidence>
<accession>A0A1V4A826</accession>
<dbReference type="InterPro" id="IPR002575">
    <property type="entry name" value="Aminoglycoside_PTrfase"/>
</dbReference>
<dbReference type="InterPro" id="IPR052077">
    <property type="entry name" value="CcrZ_PhaseVar_Mediator"/>
</dbReference>
<dbReference type="EMBL" id="MVFC01000011">
    <property type="protein sequence ID" value="OON78836.1"/>
    <property type="molecule type" value="Genomic_DNA"/>
</dbReference>
<organism evidence="2 3">
    <name type="scientific">Streptomyces tsukubensis</name>
    <dbReference type="NCBI Taxonomy" id="83656"/>
    <lineage>
        <taxon>Bacteria</taxon>
        <taxon>Bacillati</taxon>
        <taxon>Actinomycetota</taxon>
        <taxon>Actinomycetes</taxon>
        <taxon>Kitasatosporales</taxon>
        <taxon>Streptomycetaceae</taxon>
        <taxon>Streptomyces</taxon>
    </lineage>
</organism>
<evidence type="ECO:0000313" key="3">
    <source>
        <dbReference type="Proteomes" id="UP000190539"/>
    </source>
</evidence>
<dbReference type="SUPFAM" id="SSF56112">
    <property type="entry name" value="Protein kinase-like (PK-like)"/>
    <property type="match status" value="1"/>
</dbReference>